<evidence type="ECO:0000313" key="8">
    <source>
        <dbReference type="Proteomes" id="UP000008635"/>
    </source>
</evidence>
<evidence type="ECO:0000256" key="5">
    <source>
        <dbReference type="RuleBase" id="RU003512"/>
    </source>
</evidence>
<dbReference type="STRING" id="709986.Deima_2489"/>
<gene>
    <name evidence="7" type="ordered locus">Deima_2489</name>
</gene>
<dbReference type="InterPro" id="IPR006127">
    <property type="entry name" value="ZnuA-like"/>
</dbReference>
<dbReference type="EMBL" id="CP002454">
    <property type="protein sequence ID" value="ADV68124.1"/>
    <property type="molecule type" value="Genomic_DNA"/>
</dbReference>
<dbReference type="PANTHER" id="PTHR42953:SF1">
    <property type="entry name" value="METAL-BINDING PROTEIN HI_0362-RELATED"/>
    <property type="match status" value="1"/>
</dbReference>
<dbReference type="AlphaFoldDB" id="E8UAN5"/>
<dbReference type="KEGG" id="dmr:Deima_2489"/>
<evidence type="ECO:0000313" key="7">
    <source>
        <dbReference type="EMBL" id="ADV68124.1"/>
    </source>
</evidence>
<dbReference type="PRINTS" id="PR00691">
    <property type="entry name" value="ADHESINB"/>
</dbReference>
<proteinExistence type="inferred from homology"/>
<dbReference type="GO" id="GO:0046872">
    <property type="term" value="F:metal ion binding"/>
    <property type="evidence" value="ECO:0007669"/>
    <property type="project" value="UniProtKB-KW"/>
</dbReference>
<dbReference type="PANTHER" id="PTHR42953">
    <property type="entry name" value="HIGH-AFFINITY ZINC UPTAKE SYSTEM PROTEIN ZNUA-RELATED"/>
    <property type="match status" value="1"/>
</dbReference>
<dbReference type="GO" id="GO:0030313">
    <property type="term" value="C:cell envelope"/>
    <property type="evidence" value="ECO:0007669"/>
    <property type="project" value="UniProtKB-SubCell"/>
</dbReference>
<keyword evidence="3" id="KW-0479">Metal-binding</keyword>
<dbReference type="Pfam" id="PF01297">
    <property type="entry name" value="ZnuA"/>
    <property type="match status" value="1"/>
</dbReference>
<keyword evidence="4 6" id="KW-0732">Signal</keyword>
<dbReference type="InterPro" id="IPR006129">
    <property type="entry name" value="AdhesinB"/>
</dbReference>
<accession>E8UAN5</accession>
<dbReference type="Gene3D" id="3.40.50.1980">
    <property type="entry name" value="Nitrogenase molybdenum iron protein domain"/>
    <property type="match status" value="2"/>
</dbReference>
<evidence type="ECO:0000256" key="6">
    <source>
        <dbReference type="SAM" id="SignalP"/>
    </source>
</evidence>
<keyword evidence="2 5" id="KW-0813">Transport</keyword>
<dbReference type="InterPro" id="IPR006128">
    <property type="entry name" value="Lipoprotein_PsaA-like"/>
</dbReference>
<evidence type="ECO:0000256" key="1">
    <source>
        <dbReference type="ARBA" id="ARBA00004196"/>
    </source>
</evidence>
<dbReference type="GO" id="GO:0007155">
    <property type="term" value="P:cell adhesion"/>
    <property type="evidence" value="ECO:0007669"/>
    <property type="project" value="InterPro"/>
</dbReference>
<dbReference type="GO" id="GO:0030001">
    <property type="term" value="P:metal ion transport"/>
    <property type="evidence" value="ECO:0007669"/>
    <property type="project" value="InterPro"/>
</dbReference>
<evidence type="ECO:0000256" key="4">
    <source>
        <dbReference type="ARBA" id="ARBA00022729"/>
    </source>
</evidence>
<dbReference type="SUPFAM" id="SSF53807">
    <property type="entry name" value="Helical backbone' metal receptor"/>
    <property type="match status" value="1"/>
</dbReference>
<comment type="similarity">
    <text evidence="5">Belongs to the bacterial solute-binding protein 9 family.</text>
</comment>
<dbReference type="RefSeq" id="WP_013557629.1">
    <property type="nucleotide sequence ID" value="NC_014958.1"/>
</dbReference>
<feature type="signal peptide" evidence="6">
    <location>
        <begin position="1"/>
        <end position="17"/>
    </location>
</feature>
<dbReference type="eggNOG" id="COG0803">
    <property type="taxonomic scope" value="Bacteria"/>
</dbReference>
<evidence type="ECO:0000256" key="3">
    <source>
        <dbReference type="ARBA" id="ARBA00022723"/>
    </source>
</evidence>
<keyword evidence="8" id="KW-1185">Reference proteome</keyword>
<feature type="chain" id="PRO_5003232374" evidence="6">
    <location>
        <begin position="18"/>
        <end position="296"/>
    </location>
</feature>
<dbReference type="PRINTS" id="PR00690">
    <property type="entry name" value="ADHESNFAMILY"/>
</dbReference>
<dbReference type="Proteomes" id="UP000008635">
    <property type="component" value="Chromosome"/>
</dbReference>
<evidence type="ECO:0000256" key="2">
    <source>
        <dbReference type="ARBA" id="ARBA00022448"/>
    </source>
</evidence>
<dbReference type="HOGENOM" id="CLU_016838_1_1_0"/>
<name>E8UAN5_DEIML</name>
<dbReference type="OrthoDB" id="9810636at2"/>
<dbReference type="InterPro" id="IPR050492">
    <property type="entry name" value="Bact_metal-bind_prot9"/>
</dbReference>
<reference evidence="8" key="2">
    <citation type="submission" date="2011-01" db="EMBL/GenBank/DDBJ databases">
        <title>The complete genome of Deinococcus maricopensis DSM 21211.</title>
        <authorList>
            <consortium name="US DOE Joint Genome Institute (JGI-PGF)"/>
            <person name="Lucas S."/>
            <person name="Copeland A."/>
            <person name="Lapidus A."/>
            <person name="Goodwin L."/>
            <person name="Pitluck S."/>
            <person name="Kyrpides N."/>
            <person name="Mavromatis K."/>
            <person name="Pagani I."/>
            <person name="Ivanova N."/>
            <person name="Ovchinnikova G."/>
            <person name="Zeytun A."/>
            <person name="Detter J.C."/>
            <person name="Han C."/>
            <person name="Land M."/>
            <person name="Hauser L."/>
            <person name="Markowitz V."/>
            <person name="Cheng J.-F."/>
            <person name="Hugenholtz P."/>
            <person name="Woyke T."/>
            <person name="Wu D."/>
            <person name="Pukall R."/>
            <person name="Gehrich-Schroeter G."/>
            <person name="Brambilla E."/>
            <person name="Klenk H.-P."/>
            <person name="Eisen J.A."/>
        </authorList>
    </citation>
    <scope>NUCLEOTIDE SEQUENCE [LARGE SCALE GENOMIC DNA]</scope>
    <source>
        <strain evidence="8">DSM 21211 / LMG 22137 / NRRL B-23946 / LB-34</strain>
    </source>
</reference>
<organism evidence="7 8">
    <name type="scientific">Deinococcus maricopensis (strain DSM 21211 / LMG 22137 / NRRL B-23946 / LB-34)</name>
    <dbReference type="NCBI Taxonomy" id="709986"/>
    <lineage>
        <taxon>Bacteria</taxon>
        <taxon>Thermotogati</taxon>
        <taxon>Deinococcota</taxon>
        <taxon>Deinococci</taxon>
        <taxon>Deinococcales</taxon>
        <taxon>Deinococcaceae</taxon>
        <taxon>Deinococcus</taxon>
    </lineage>
</organism>
<comment type="subcellular location">
    <subcellularLocation>
        <location evidence="1">Cell envelope</location>
    </subcellularLocation>
</comment>
<protein>
    <submittedName>
        <fullName evidence="7">ABC-type metal ion transporter, periplasmic subunit</fullName>
    </submittedName>
</protein>
<sequence length="296" mass="31581" precursor="true">MNRALPLLALLAGAAHATPLPVTATNSIIADFVRSVGGARVNITTLVPVSADAHTFQPGTREVRALASSTLAFQNGANLEPWFARLRSSAAPTLKVITLTDGLKLRAATELDEHDDHDGDHADPHAWWDVTNAAAYTRKVRDALIQADPAGRATYTNNAQKHLKALQAADAYAKATFAKLPAAKRQLVTNHDALGYFAARYGFRVIGQVIPGLGTERDPSARETATLITAIRKAGVRAIFTENTVNARLAQAIARDTGARIAPPLYTDALGPAGSAGDTFLRAFRSNVDTIYRALK</sequence>
<reference evidence="7 8" key="1">
    <citation type="journal article" date="2011" name="Stand. Genomic Sci.">
        <title>Complete genome sequence of Deinococcus maricopensis type strain (LB-34).</title>
        <authorList>
            <person name="Pukall R."/>
            <person name="Zeytun A."/>
            <person name="Lucas S."/>
            <person name="Lapidus A."/>
            <person name="Hammon N."/>
            <person name="Deshpande S."/>
            <person name="Nolan M."/>
            <person name="Cheng J.F."/>
            <person name="Pitluck S."/>
            <person name="Liolios K."/>
            <person name="Pagani I."/>
            <person name="Mikhailova N."/>
            <person name="Ivanova N."/>
            <person name="Mavromatis K."/>
            <person name="Pati A."/>
            <person name="Tapia R."/>
            <person name="Han C."/>
            <person name="Goodwin L."/>
            <person name="Chen A."/>
            <person name="Palaniappan K."/>
            <person name="Land M."/>
            <person name="Hauser L."/>
            <person name="Chang Y.J."/>
            <person name="Jeffries C.D."/>
            <person name="Brambilla E.M."/>
            <person name="Rohde M."/>
            <person name="Goker M."/>
            <person name="Detter J.C."/>
            <person name="Woyke T."/>
            <person name="Bristow J."/>
            <person name="Eisen J.A."/>
            <person name="Markowitz V."/>
            <person name="Hugenholtz P."/>
            <person name="Kyrpides N.C."/>
            <person name="Klenk H.P."/>
        </authorList>
    </citation>
    <scope>NUCLEOTIDE SEQUENCE [LARGE SCALE GENOMIC DNA]</scope>
    <source>
        <strain evidence="8">DSM 21211 / LMG 22137 / NRRL B-23946 / LB-34</strain>
    </source>
</reference>